<accession>D8LE49</accession>
<comment type="catalytic activity">
    <reaction evidence="6">
        <text>a phosphate monoester + H2O = an alcohol + phosphate</text>
        <dbReference type="Rhea" id="RHEA:15017"/>
        <dbReference type="ChEBI" id="CHEBI:15377"/>
        <dbReference type="ChEBI" id="CHEBI:30879"/>
        <dbReference type="ChEBI" id="CHEBI:43474"/>
        <dbReference type="ChEBI" id="CHEBI:67140"/>
        <dbReference type="EC" id="3.1.3.2"/>
    </reaction>
</comment>
<dbReference type="EMBL" id="FN649760">
    <property type="protein sequence ID" value="CBN74121.1"/>
    <property type="molecule type" value="Genomic_DNA"/>
</dbReference>
<keyword evidence="6" id="KW-0378">Hydrolase</keyword>
<feature type="region of interest" description="Disordered" evidence="7">
    <location>
        <begin position="283"/>
        <end position="334"/>
    </location>
</feature>
<evidence type="ECO:0000313" key="12">
    <source>
        <dbReference type="EMBL" id="CBN74121.1"/>
    </source>
</evidence>
<keyword evidence="13" id="KW-1185">Reference proteome</keyword>
<dbReference type="EC" id="3.1.3.2" evidence="6"/>
<dbReference type="GO" id="GO:0003993">
    <property type="term" value="F:acid phosphatase activity"/>
    <property type="evidence" value="ECO:0007669"/>
    <property type="project" value="UniProtKB-EC"/>
</dbReference>
<feature type="compositionally biased region" description="Polar residues" evidence="7">
    <location>
        <begin position="284"/>
        <end position="303"/>
    </location>
</feature>
<evidence type="ECO:0000256" key="6">
    <source>
        <dbReference type="RuleBase" id="RU361203"/>
    </source>
</evidence>
<evidence type="ECO:0000259" key="11">
    <source>
        <dbReference type="Pfam" id="PF17808"/>
    </source>
</evidence>
<evidence type="ECO:0000256" key="7">
    <source>
        <dbReference type="SAM" id="MobiDB-lite"/>
    </source>
</evidence>
<keyword evidence="3" id="KW-0964">Secreted</keyword>
<keyword evidence="5" id="KW-0325">Glycoprotein</keyword>
<feature type="domain" description="Purple acid phosphatase C-terminal" evidence="9">
    <location>
        <begin position="666"/>
        <end position="726"/>
    </location>
</feature>
<dbReference type="Pfam" id="PF14008">
    <property type="entry name" value="Metallophos_C"/>
    <property type="match status" value="1"/>
</dbReference>
<dbReference type="CDD" id="cd00839">
    <property type="entry name" value="MPP_PAPs"/>
    <property type="match status" value="1"/>
</dbReference>
<dbReference type="SUPFAM" id="SSF56300">
    <property type="entry name" value="Metallo-dependent phosphatases"/>
    <property type="match status" value="1"/>
</dbReference>
<dbReference type="Pfam" id="PF17808">
    <property type="entry name" value="fn3_PAP"/>
    <property type="match status" value="1"/>
</dbReference>
<dbReference type="AlphaFoldDB" id="D8LE49"/>
<sequence>MAWLVAPVLVAMAALPRVSGHTGPSKLSAIQPPTFALDPDITLEVGPTLLFESGQWVTVSWSGIESWMFPDAFVAAFSPGTALDYPATVKEVAPIKYQFLTAEKPFPGVGHEAETGAVESLRFRLLNLRDAEGYRFGLFKGGVEDPVLVARTTEAVTFAQPFEVLHLHLALTSDVDSMRVSWVTGEASQAPAVMFREVAVGAQEGVTETQVDPWQEVAAESSITYGREDMCGEPATSNGFHNPGLLHSAVLPGLIPGHPYEYKAGDSDAQEWGSSSFFYAPPVSSGTTAAHQQRAGSPEQPSSAGAAFSPPLVNTVTASGDASTADMSGKGSRPEMAALAPSELDNASGIGAEGIAWDPDAVKVAVFGDMGTAELDGTLDAGHTSEPPSIRTVGILNDHLRGGAGVRAVGSSGGGDGVSTGPTGGGEEPQLGLVLHIGDLSYARGYDAQWDEYMDQIKHVASTVPWMVGVGNHERDYPTTSESPVRQELSFFTGTDSGGDCGVPTAFRFIMPGAAEEPTADCPWYGFDFGPVHFTVMSTEHNFSVGSKQYAFIKEDLAGVDRAKTPWIVFSGHRPMYVNSGGAGAGECEGAAALEPNCANDQPVARSLRAALEPLLIEYQVDLAVYGHHHSYQRTCRVANETCVGPSSRTYSSQYQEYQEHQDYTAPVHVVMGMAGMGLSQNMVSPRPEWVEYATDREFGLGMIVADSSKLQLSFILDADGQVGDEVVLVRLPPPSTSAVEEDGIPVEGAELSRGYAYEKRNHARKREISKAIGEGNTRRSKRVTG</sequence>
<organism evidence="12 13">
    <name type="scientific">Ectocarpus siliculosus</name>
    <name type="common">Brown alga</name>
    <name type="synonym">Conferva siliculosa</name>
    <dbReference type="NCBI Taxonomy" id="2880"/>
    <lineage>
        <taxon>Eukaryota</taxon>
        <taxon>Sar</taxon>
        <taxon>Stramenopiles</taxon>
        <taxon>Ochrophyta</taxon>
        <taxon>PX clade</taxon>
        <taxon>Phaeophyceae</taxon>
        <taxon>Ectocarpales</taxon>
        <taxon>Ectocarpaceae</taxon>
        <taxon>Ectocarpus</taxon>
    </lineage>
</organism>
<evidence type="ECO:0000256" key="1">
    <source>
        <dbReference type="ARBA" id="ARBA00004613"/>
    </source>
</evidence>
<dbReference type="STRING" id="2880.D8LE49"/>
<feature type="compositionally biased region" description="Polar residues" evidence="7">
    <location>
        <begin position="312"/>
        <end position="326"/>
    </location>
</feature>
<evidence type="ECO:0000259" key="9">
    <source>
        <dbReference type="Pfam" id="PF14008"/>
    </source>
</evidence>
<feature type="domain" description="Calcineurin-like phosphoesterase" evidence="8">
    <location>
        <begin position="433"/>
        <end position="632"/>
    </location>
</feature>
<dbReference type="Gene3D" id="3.60.21.10">
    <property type="match status" value="1"/>
</dbReference>
<dbReference type="InterPro" id="IPR004843">
    <property type="entry name" value="Calcineurin-like_PHP"/>
</dbReference>
<dbReference type="Proteomes" id="UP000002630">
    <property type="component" value="Unassembled WGS sequence"/>
</dbReference>
<dbReference type="InterPro" id="IPR029052">
    <property type="entry name" value="Metallo-depent_PP-like"/>
</dbReference>
<dbReference type="InterPro" id="IPR025733">
    <property type="entry name" value="PAPs_C"/>
</dbReference>
<feature type="domain" description="Purple acid phosphatase N-terminal" evidence="10">
    <location>
        <begin position="166"/>
        <end position="273"/>
    </location>
</feature>
<evidence type="ECO:0000256" key="4">
    <source>
        <dbReference type="ARBA" id="ARBA00022729"/>
    </source>
</evidence>
<dbReference type="InterPro" id="IPR015914">
    <property type="entry name" value="PAPs_N"/>
</dbReference>
<keyword evidence="4 6" id="KW-0732">Signal</keyword>
<dbReference type="PANTHER" id="PTHR45778:SF3">
    <property type="entry name" value="PURPLE ACID PHOSPHATASE"/>
    <property type="match status" value="1"/>
</dbReference>
<evidence type="ECO:0000259" key="8">
    <source>
        <dbReference type="Pfam" id="PF00149"/>
    </source>
</evidence>
<feature type="chain" id="PRO_5005127191" description="Purple acid phosphatase" evidence="6">
    <location>
        <begin position="21"/>
        <end position="786"/>
    </location>
</feature>
<gene>
    <name evidence="12" type="ORF">Esi_0013_0010</name>
</gene>
<dbReference type="eggNOG" id="KOG1378">
    <property type="taxonomic scope" value="Eukaryota"/>
</dbReference>
<evidence type="ECO:0000313" key="13">
    <source>
        <dbReference type="Proteomes" id="UP000002630"/>
    </source>
</evidence>
<comment type="subcellular location">
    <subcellularLocation>
        <location evidence="1">Secreted</location>
    </subcellularLocation>
</comment>
<dbReference type="Pfam" id="PF16656">
    <property type="entry name" value="Pur_ac_phosph_N"/>
    <property type="match status" value="1"/>
</dbReference>
<dbReference type="InParanoid" id="D8LE49"/>
<dbReference type="GO" id="GO:0005576">
    <property type="term" value="C:extracellular region"/>
    <property type="evidence" value="ECO:0007669"/>
    <property type="project" value="UniProtKB-SubCell"/>
</dbReference>
<comment type="subunit">
    <text evidence="2">Homodimer.</text>
</comment>
<comment type="similarity">
    <text evidence="6">Belongs to the metallophosphoesterase superfamily. Purple acid phosphatase family.</text>
</comment>
<dbReference type="SUPFAM" id="SSF49363">
    <property type="entry name" value="Purple acid phosphatase, N-terminal domain"/>
    <property type="match status" value="1"/>
</dbReference>
<dbReference type="GO" id="GO:0046872">
    <property type="term" value="F:metal ion binding"/>
    <property type="evidence" value="ECO:0007669"/>
    <property type="project" value="InterPro"/>
</dbReference>
<reference evidence="12 13" key="1">
    <citation type="journal article" date="2010" name="Nature">
        <title>The Ectocarpus genome and the independent evolution of multicellularity in brown algae.</title>
        <authorList>
            <person name="Cock J.M."/>
            <person name="Sterck L."/>
            <person name="Rouze P."/>
            <person name="Scornet D."/>
            <person name="Allen A.E."/>
            <person name="Amoutzias G."/>
            <person name="Anthouard V."/>
            <person name="Artiguenave F."/>
            <person name="Aury J.M."/>
            <person name="Badger J.H."/>
            <person name="Beszteri B."/>
            <person name="Billiau K."/>
            <person name="Bonnet E."/>
            <person name="Bothwell J.H."/>
            <person name="Bowler C."/>
            <person name="Boyen C."/>
            <person name="Brownlee C."/>
            <person name="Carrano C.J."/>
            <person name="Charrier B."/>
            <person name="Cho G.Y."/>
            <person name="Coelho S.M."/>
            <person name="Collen J."/>
            <person name="Corre E."/>
            <person name="Da Silva C."/>
            <person name="Delage L."/>
            <person name="Delaroque N."/>
            <person name="Dittami S.M."/>
            <person name="Doulbeau S."/>
            <person name="Elias M."/>
            <person name="Farnham G."/>
            <person name="Gachon C.M."/>
            <person name="Gschloessl B."/>
            <person name="Heesch S."/>
            <person name="Jabbari K."/>
            <person name="Jubin C."/>
            <person name="Kawai H."/>
            <person name="Kimura K."/>
            <person name="Kloareg B."/>
            <person name="Kupper F.C."/>
            <person name="Lang D."/>
            <person name="Le Bail A."/>
            <person name="Leblanc C."/>
            <person name="Lerouge P."/>
            <person name="Lohr M."/>
            <person name="Lopez P.J."/>
            <person name="Martens C."/>
            <person name="Maumus F."/>
            <person name="Michel G."/>
            <person name="Miranda-Saavedra D."/>
            <person name="Morales J."/>
            <person name="Moreau H."/>
            <person name="Motomura T."/>
            <person name="Nagasato C."/>
            <person name="Napoli C.A."/>
            <person name="Nelson D.R."/>
            <person name="Nyvall-Collen P."/>
            <person name="Peters A.F."/>
            <person name="Pommier C."/>
            <person name="Potin P."/>
            <person name="Poulain J."/>
            <person name="Quesneville H."/>
            <person name="Read B."/>
            <person name="Rensing S.A."/>
            <person name="Ritter A."/>
            <person name="Rousvoal S."/>
            <person name="Samanta M."/>
            <person name="Samson G."/>
            <person name="Schroeder D.C."/>
            <person name="Segurens B."/>
            <person name="Strittmatter M."/>
            <person name="Tonon T."/>
            <person name="Tregear J.W."/>
            <person name="Valentin K."/>
            <person name="von Dassow P."/>
            <person name="Yamagishi T."/>
            <person name="Van de Peer Y."/>
            <person name="Wincker P."/>
        </authorList>
    </citation>
    <scope>NUCLEOTIDE SEQUENCE [LARGE SCALE GENOMIC DNA]</scope>
    <source>
        <strain evidence="13">Ec32 / CCAP1310/4</strain>
    </source>
</reference>
<name>D8LE49_ECTSI</name>
<dbReference type="OrthoDB" id="45007at2759"/>
<dbReference type="InterPro" id="IPR040974">
    <property type="entry name" value="Fn3_PAP"/>
</dbReference>
<dbReference type="InterPro" id="IPR008963">
    <property type="entry name" value="Purple_acid_Pase-like_N"/>
</dbReference>
<proteinExistence type="inferred from homology"/>
<feature type="signal peptide" evidence="6">
    <location>
        <begin position="1"/>
        <end position="20"/>
    </location>
</feature>
<evidence type="ECO:0000256" key="3">
    <source>
        <dbReference type="ARBA" id="ARBA00022525"/>
    </source>
</evidence>
<dbReference type="InterPro" id="IPR041792">
    <property type="entry name" value="MPP_PAP"/>
</dbReference>
<dbReference type="Gene3D" id="2.60.40.380">
    <property type="entry name" value="Purple acid phosphatase-like, N-terminal"/>
    <property type="match status" value="1"/>
</dbReference>
<evidence type="ECO:0000256" key="5">
    <source>
        <dbReference type="ARBA" id="ARBA00023180"/>
    </source>
</evidence>
<evidence type="ECO:0000259" key="10">
    <source>
        <dbReference type="Pfam" id="PF16656"/>
    </source>
</evidence>
<dbReference type="PANTHER" id="PTHR45778">
    <property type="entry name" value="PURPLE ACID PHOSPHATASE-RELATED"/>
    <property type="match status" value="1"/>
</dbReference>
<protein>
    <recommendedName>
        <fullName evidence="6">Purple acid phosphatase</fullName>
        <ecNumber evidence="6">3.1.3.2</ecNumber>
    </recommendedName>
</protein>
<feature type="domain" description="Purple acid phosphatase Fn3-like" evidence="11">
    <location>
        <begin position="54"/>
        <end position="159"/>
    </location>
</feature>
<evidence type="ECO:0000256" key="2">
    <source>
        <dbReference type="ARBA" id="ARBA00011738"/>
    </source>
</evidence>
<dbReference type="Pfam" id="PF00149">
    <property type="entry name" value="Metallophos"/>
    <property type="match status" value="1"/>
</dbReference>